<evidence type="ECO:0000259" key="1">
    <source>
        <dbReference type="Pfam" id="PF18735"/>
    </source>
</evidence>
<dbReference type="OrthoDB" id="5190150at2"/>
<accession>A0A1G8D4A4</accession>
<dbReference type="AlphaFoldDB" id="A0A1G8D4A4"/>
<dbReference type="RefSeq" id="WP_157674715.1">
    <property type="nucleotide sequence ID" value="NZ_LT629695.1"/>
</dbReference>
<reference evidence="3" key="1">
    <citation type="submission" date="2016-10" db="EMBL/GenBank/DDBJ databases">
        <authorList>
            <person name="Varghese N."/>
            <person name="Submissions S."/>
        </authorList>
    </citation>
    <scope>NUCLEOTIDE SEQUENCE [LARGE SCALE GENOMIC DNA]</scope>
    <source>
        <strain evidence="3">DSM 22002</strain>
    </source>
</reference>
<feature type="domain" description="RiboL-PSP-HEPN" evidence="1">
    <location>
        <begin position="7"/>
        <end position="156"/>
    </location>
</feature>
<protein>
    <recommendedName>
        <fullName evidence="1">RiboL-PSP-HEPN domain-containing protein</fullName>
    </recommendedName>
</protein>
<dbReference type="EMBL" id="LT629695">
    <property type="protein sequence ID" value="SDH52020.1"/>
    <property type="molecule type" value="Genomic_DNA"/>
</dbReference>
<sequence>MAKPERYVDRRAEVRKHLREIEDLVLVADEQNDLVVRGHLQRLAVIRLSGFVEKTVEHVLNGYLEEHSSHRVLRFGKRQVSRLPNMNPSKLETWIGAFDDDWRLEFIDYLKVDERRQTLGNLVGARHKLAHGGAYGGLNGATLSGYHEVAEGVAEFLMERFLPLR</sequence>
<dbReference type="Proteomes" id="UP000198822">
    <property type="component" value="Chromosome I"/>
</dbReference>
<proteinExistence type="predicted"/>
<evidence type="ECO:0000313" key="2">
    <source>
        <dbReference type="EMBL" id="SDH52020.1"/>
    </source>
</evidence>
<keyword evidence="3" id="KW-1185">Reference proteome</keyword>
<name>A0A1G8D4A4_9MICO</name>
<dbReference type="Pfam" id="PF18735">
    <property type="entry name" value="HEPN_RiboL-PSP"/>
    <property type="match status" value="1"/>
</dbReference>
<organism evidence="2 3">
    <name type="scientific">Agrococcus jejuensis</name>
    <dbReference type="NCBI Taxonomy" id="399736"/>
    <lineage>
        <taxon>Bacteria</taxon>
        <taxon>Bacillati</taxon>
        <taxon>Actinomycetota</taxon>
        <taxon>Actinomycetes</taxon>
        <taxon>Micrococcales</taxon>
        <taxon>Microbacteriaceae</taxon>
        <taxon>Agrococcus</taxon>
    </lineage>
</organism>
<gene>
    <name evidence="2" type="ORF">SAMN04489720_1497</name>
</gene>
<dbReference type="InterPro" id="IPR041519">
    <property type="entry name" value="HEPN_RiboL-PSP"/>
</dbReference>
<dbReference type="STRING" id="399736.SAMN04489720_1497"/>
<evidence type="ECO:0000313" key="3">
    <source>
        <dbReference type="Proteomes" id="UP000198822"/>
    </source>
</evidence>